<dbReference type="InterPro" id="IPR000222">
    <property type="entry name" value="PP2C_BS"/>
</dbReference>
<evidence type="ECO:0000313" key="8">
    <source>
        <dbReference type="Proteomes" id="UP001479436"/>
    </source>
</evidence>
<dbReference type="PANTHER" id="PTHR13832">
    <property type="entry name" value="PROTEIN PHOSPHATASE 2C"/>
    <property type="match status" value="1"/>
</dbReference>
<dbReference type="Proteomes" id="UP001479436">
    <property type="component" value="Unassembled WGS sequence"/>
</dbReference>
<dbReference type="PANTHER" id="PTHR13832:SF792">
    <property type="entry name" value="GM14286P"/>
    <property type="match status" value="1"/>
</dbReference>
<protein>
    <recommendedName>
        <fullName evidence="6">PPM-type phosphatase domain-containing protein</fullName>
    </recommendedName>
</protein>
<evidence type="ECO:0000259" key="6">
    <source>
        <dbReference type="PROSITE" id="PS51746"/>
    </source>
</evidence>
<feature type="region of interest" description="Disordered" evidence="5">
    <location>
        <begin position="35"/>
        <end position="55"/>
    </location>
</feature>
<gene>
    <name evidence="7" type="ORF">K7432_000762</name>
</gene>
<keyword evidence="3 4" id="KW-0904">Protein phosphatase</keyword>
<dbReference type="PROSITE" id="PS51746">
    <property type="entry name" value="PPM_2"/>
    <property type="match status" value="1"/>
</dbReference>
<name>A0ABR2WAN6_9FUNG</name>
<dbReference type="Gene3D" id="3.60.40.10">
    <property type="entry name" value="PPM-type phosphatase domain"/>
    <property type="match status" value="1"/>
</dbReference>
<evidence type="ECO:0000256" key="5">
    <source>
        <dbReference type="SAM" id="MobiDB-lite"/>
    </source>
</evidence>
<evidence type="ECO:0000256" key="2">
    <source>
        <dbReference type="ARBA" id="ARBA00022801"/>
    </source>
</evidence>
<dbReference type="CDD" id="cd00143">
    <property type="entry name" value="PP2Cc"/>
    <property type="match status" value="1"/>
</dbReference>
<dbReference type="Pfam" id="PF00481">
    <property type="entry name" value="PP2C"/>
    <property type="match status" value="1"/>
</dbReference>
<sequence>MALMLRHNRNFRKTPISLRLHQRAYTRSVGSRLVPSLSSQQHPHGKFSTYATTPGRVPNHISENILENTDQKVPSLGVSWLDGLEWNYQYHFKQPDSPTKEPKVVEEREEGLLPTSVINKELRKNEKTNVTHKSKIPRFDTNQLASNSPIEDHHTELSNDAHDAWYFGVFDGHAGKYCSQKLANKLVHQVRHNIEKLEANEDQDVVDLISQSMIKTFENLDREIVWGSLGEIIINTEKAIHASLPAAVSGSCAIVGYVDTKTMNIFVANTGDSRAVIGSLGSDHKWNASEMSVDQNASNRKEREKLYSEHPGEEATVVSKERVLGSLAPTRAFGDSRYKWSARTQLAVKENFFPRMRSPPAHYHTPPYVTATPEVRHRQLTGQDKFMVIASDGLFDLLSNEEIVFLVGTYIEQKQTNNYSTTDPHPPKGKSRWAYVDDNAATHLIRNALGGNSKKELSKMLTIQAPHSRNLRDDITVTVIFFEDSV</sequence>
<organism evidence="7 8">
    <name type="scientific">Basidiobolus ranarum</name>
    <dbReference type="NCBI Taxonomy" id="34480"/>
    <lineage>
        <taxon>Eukaryota</taxon>
        <taxon>Fungi</taxon>
        <taxon>Fungi incertae sedis</taxon>
        <taxon>Zoopagomycota</taxon>
        <taxon>Entomophthoromycotina</taxon>
        <taxon>Basidiobolomycetes</taxon>
        <taxon>Basidiobolales</taxon>
        <taxon>Basidiobolaceae</taxon>
        <taxon>Basidiobolus</taxon>
    </lineage>
</organism>
<dbReference type="InterPro" id="IPR036457">
    <property type="entry name" value="PPM-type-like_dom_sf"/>
</dbReference>
<evidence type="ECO:0000256" key="1">
    <source>
        <dbReference type="ARBA" id="ARBA00022723"/>
    </source>
</evidence>
<dbReference type="InterPro" id="IPR001932">
    <property type="entry name" value="PPM-type_phosphatase-like_dom"/>
</dbReference>
<evidence type="ECO:0000256" key="3">
    <source>
        <dbReference type="ARBA" id="ARBA00022912"/>
    </source>
</evidence>
<proteinExistence type="inferred from homology"/>
<dbReference type="SMART" id="SM00332">
    <property type="entry name" value="PP2Cc"/>
    <property type="match status" value="1"/>
</dbReference>
<keyword evidence="1" id="KW-0479">Metal-binding</keyword>
<keyword evidence="8" id="KW-1185">Reference proteome</keyword>
<dbReference type="SUPFAM" id="SSF81606">
    <property type="entry name" value="PP2C-like"/>
    <property type="match status" value="1"/>
</dbReference>
<evidence type="ECO:0000256" key="4">
    <source>
        <dbReference type="RuleBase" id="RU003465"/>
    </source>
</evidence>
<evidence type="ECO:0000313" key="7">
    <source>
        <dbReference type="EMBL" id="KAK9728797.1"/>
    </source>
</evidence>
<reference evidence="7 8" key="1">
    <citation type="submission" date="2023-04" db="EMBL/GenBank/DDBJ databases">
        <title>Genome of Basidiobolus ranarum AG-B5.</title>
        <authorList>
            <person name="Stajich J.E."/>
            <person name="Carter-House D."/>
            <person name="Gryganskyi A."/>
        </authorList>
    </citation>
    <scope>NUCLEOTIDE SEQUENCE [LARGE SCALE GENOMIC DNA]</scope>
    <source>
        <strain evidence="7 8">AG-B5</strain>
    </source>
</reference>
<accession>A0ABR2WAN6</accession>
<comment type="caution">
    <text evidence="7">The sequence shown here is derived from an EMBL/GenBank/DDBJ whole genome shotgun (WGS) entry which is preliminary data.</text>
</comment>
<feature type="domain" description="PPM-type phosphatase" evidence="6">
    <location>
        <begin position="136"/>
        <end position="482"/>
    </location>
</feature>
<dbReference type="PROSITE" id="PS01032">
    <property type="entry name" value="PPM_1"/>
    <property type="match status" value="1"/>
</dbReference>
<comment type="similarity">
    <text evidence="4">Belongs to the PP2C family.</text>
</comment>
<keyword evidence="2 4" id="KW-0378">Hydrolase</keyword>
<dbReference type="InterPro" id="IPR015655">
    <property type="entry name" value="PP2C"/>
</dbReference>
<dbReference type="EMBL" id="JASJQH010006890">
    <property type="protein sequence ID" value="KAK9728797.1"/>
    <property type="molecule type" value="Genomic_DNA"/>
</dbReference>